<dbReference type="Proteomes" id="UP000031760">
    <property type="component" value="Chromosome"/>
</dbReference>
<proteinExistence type="predicted"/>
<name>W8VWV2_9FLAO</name>
<evidence type="ECO:0000313" key="2">
    <source>
        <dbReference type="Proteomes" id="UP000031760"/>
    </source>
</evidence>
<sequence>MFISLSRKRAYLKTVLHQSGFLTFRRNLLEFDILLIKGIHETSFIFPVIFTDS</sequence>
<gene>
    <name evidence="1" type="ORF">NMS_2644</name>
</gene>
<keyword evidence="2" id="KW-1185">Reference proteome</keyword>
<accession>W8VWV2</accession>
<protein>
    <submittedName>
        <fullName evidence="1">Uncharacterized protein</fullName>
    </submittedName>
</protein>
<dbReference type="AlphaFoldDB" id="W8VWV2"/>
<reference evidence="1 2" key="1">
    <citation type="journal article" date="2014" name="Proc. Natl. Acad. Sci. U.S.A.">
        <title>Functional characterization of flavobacteria rhodopsins reveals a unique class of light-driven chloride pump in bacteria.</title>
        <authorList>
            <person name="Yoshizawa S."/>
            <person name="Kumagai Y."/>
            <person name="Kim H."/>
            <person name="Ogura Y."/>
            <person name="Hayashi T."/>
            <person name="Iwasaki W."/>
            <person name="DeLong E.F."/>
            <person name="Kogure K."/>
        </authorList>
    </citation>
    <scope>NUCLEOTIDE SEQUENCE [LARGE SCALE GENOMIC DNA]</scope>
    <source>
        <strain evidence="1 2">S1-08</strain>
    </source>
</reference>
<dbReference type="KEGG" id="nmf:NMS_2644"/>
<dbReference type="EMBL" id="AP014548">
    <property type="protein sequence ID" value="BAO56653.1"/>
    <property type="molecule type" value="Genomic_DNA"/>
</dbReference>
<evidence type="ECO:0000313" key="1">
    <source>
        <dbReference type="EMBL" id="BAO56653.1"/>
    </source>
</evidence>
<organism evidence="1 2">
    <name type="scientific">Nonlabens marinus S1-08</name>
    <dbReference type="NCBI Taxonomy" id="1454201"/>
    <lineage>
        <taxon>Bacteria</taxon>
        <taxon>Pseudomonadati</taxon>
        <taxon>Bacteroidota</taxon>
        <taxon>Flavobacteriia</taxon>
        <taxon>Flavobacteriales</taxon>
        <taxon>Flavobacteriaceae</taxon>
        <taxon>Nonlabens</taxon>
    </lineage>
</organism>
<dbReference type="HOGENOM" id="CLU_3064055_0_0_10"/>